<dbReference type="InterPro" id="IPR046259">
    <property type="entry name" value="DUF6292"/>
</dbReference>
<sequence length="107" mass="11734">MDLDFDGTLTRKLRDYVRLTAEALGVVGDSWFVSPERPCDAYLALDGRLGGHDVALLWSETRGWSLAAETGDGDRVVARLDGDPVPEVGVVAAWVRRQLRAERPLAV</sequence>
<evidence type="ECO:0000259" key="1">
    <source>
        <dbReference type="Pfam" id="PF19809"/>
    </source>
</evidence>
<proteinExistence type="predicted"/>
<gene>
    <name evidence="2" type="ORF">SAMN05421504_1011194</name>
</gene>
<dbReference type="Proteomes" id="UP000199515">
    <property type="component" value="Unassembled WGS sequence"/>
</dbReference>
<protein>
    <recommendedName>
        <fullName evidence="1">DUF6292 domain-containing protein</fullName>
    </recommendedName>
</protein>
<accession>A0A1H2VE70</accession>
<dbReference type="EMBL" id="FNON01000001">
    <property type="protein sequence ID" value="SDW66510.1"/>
    <property type="molecule type" value="Genomic_DNA"/>
</dbReference>
<dbReference type="RefSeq" id="WP_091287489.1">
    <property type="nucleotide sequence ID" value="NZ_FNON01000001.1"/>
</dbReference>
<dbReference type="STRING" id="589385.SAMN05421504_1011194"/>
<dbReference type="AlphaFoldDB" id="A0A1H2VE70"/>
<feature type="domain" description="DUF6292" evidence="1">
    <location>
        <begin position="16"/>
        <end position="96"/>
    </location>
</feature>
<keyword evidence="3" id="KW-1185">Reference proteome</keyword>
<dbReference type="Pfam" id="PF19809">
    <property type="entry name" value="DUF6292"/>
    <property type="match status" value="1"/>
</dbReference>
<organism evidence="2 3">
    <name type="scientific">Amycolatopsis xylanica</name>
    <dbReference type="NCBI Taxonomy" id="589385"/>
    <lineage>
        <taxon>Bacteria</taxon>
        <taxon>Bacillati</taxon>
        <taxon>Actinomycetota</taxon>
        <taxon>Actinomycetes</taxon>
        <taxon>Pseudonocardiales</taxon>
        <taxon>Pseudonocardiaceae</taxon>
        <taxon>Amycolatopsis</taxon>
    </lineage>
</organism>
<dbReference type="OrthoDB" id="4190452at2"/>
<name>A0A1H2VE70_9PSEU</name>
<reference evidence="2 3" key="1">
    <citation type="submission" date="2016-10" db="EMBL/GenBank/DDBJ databases">
        <authorList>
            <person name="de Groot N.N."/>
        </authorList>
    </citation>
    <scope>NUCLEOTIDE SEQUENCE [LARGE SCALE GENOMIC DNA]</scope>
    <source>
        <strain evidence="2 3">CPCC 202699</strain>
    </source>
</reference>
<evidence type="ECO:0000313" key="3">
    <source>
        <dbReference type="Proteomes" id="UP000199515"/>
    </source>
</evidence>
<evidence type="ECO:0000313" key="2">
    <source>
        <dbReference type="EMBL" id="SDW66510.1"/>
    </source>
</evidence>